<dbReference type="Pfam" id="PF01728">
    <property type="entry name" value="FtsJ"/>
    <property type="match status" value="1"/>
</dbReference>
<feature type="binding site" evidence="5">
    <location>
        <position position="106"/>
    </location>
    <ligand>
        <name>S-adenosyl-L-methionine</name>
        <dbReference type="ChEBI" id="CHEBI:59789"/>
    </ligand>
</feature>
<sequence>MKDRDRYWRKAKREGYRARSAYKLKQIDERFDLIQKGDSVVDLGAAPGGWLQVAKELSVDGVVVGVDLNRIKEIDGVETVVGDIREDSTLESVHDMVGDADVVLCDASPDLSGNWSIDHSRSIELATNALDFARKILKPKGSFVVKVFQGDMYDDFYKKVDGDFGFVKGHSPDASREQSAEIYVIAKNYISVPVEKGDIAKVEVLDQGHQGDGIAKIKDFVIFVPNTTVGDFVKIEITEVTDRYAKSKKIE</sequence>
<dbReference type="HAMAP" id="MF_01547">
    <property type="entry name" value="RNA_methyltr_E"/>
    <property type="match status" value="1"/>
</dbReference>
<accession>A0A1Y3GEV8</accession>
<evidence type="ECO:0000313" key="8">
    <source>
        <dbReference type="Proteomes" id="UP000195137"/>
    </source>
</evidence>
<comment type="function">
    <text evidence="5">Specifically methylates the uridine in position 2552 of 23S rRNA at the 2'-O position of the ribose in the fully assembled 50S ribosomal subunit.</text>
</comment>
<protein>
    <recommendedName>
        <fullName evidence="5">Ribosomal RNA large subunit methyltransferase E</fullName>
        <ecNumber evidence="5">2.1.1.166</ecNumber>
    </recommendedName>
    <alternativeName>
        <fullName evidence="5">23S rRNA Um2552 methyltransferase</fullName>
    </alternativeName>
    <alternativeName>
        <fullName evidence="5">rRNA (uridine-2'-O-)-methyltransferase</fullName>
    </alternativeName>
</protein>
<keyword evidence="1 5" id="KW-0698">rRNA processing</keyword>
<dbReference type="InterPro" id="IPR002792">
    <property type="entry name" value="TRAM_dom"/>
</dbReference>
<keyword evidence="2 5" id="KW-0489">Methyltransferase</keyword>
<feature type="binding site" evidence="5">
    <location>
        <position position="48"/>
    </location>
    <ligand>
        <name>S-adenosyl-L-methionine</name>
        <dbReference type="ChEBI" id="CHEBI:59789"/>
    </ligand>
</feature>
<dbReference type="InterPro" id="IPR012340">
    <property type="entry name" value="NA-bd_OB-fold"/>
</dbReference>
<dbReference type="SUPFAM" id="SSF50249">
    <property type="entry name" value="Nucleic acid-binding proteins"/>
    <property type="match status" value="1"/>
</dbReference>
<dbReference type="EC" id="2.1.1.166" evidence="5"/>
<proteinExistence type="inferred from homology"/>
<feature type="binding site" evidence="5">
    <location>
        <position position="50"/>
    </location>
    <ligand>
        <name>S-adenosyl-L-methionine</name>
        <dbReference type="ChEBI" id="CHEBI:59789"/>
    </ligand>
</feature>
<evidence type="ECO:0000256" key="1">
    <source>
        <dbReference type="ARBA" id="ARBA00022552"/>
    </source>
</evidence>
<evidence type="ECO:0000256" key="3">
    <source>
        <dbReference type="ARBA" id="ARBA00022679"/>
    </source>
</evidence>
<dbReference type="PANTHER" id="PTHR10920">
    <property type="entry name" value="RIBOSOMAL RNA METHYLTRANSFERASE"/>
    <property type="match status" value="1"/>
</dbReference>
<keyword evidence="4 5" id="KW-0949">S-adenosyl-L-methionine</keyword>
<evidence type="ECO:0000259" key="6">
    <source>
        <dbReference type="PROSITE" id="PS50926"/>
    </source>
</evidence>
<reference evidence="7 8" key="1">
    <citation type="submission" date="2016-12" db="EMBL/GenBank/DDBJ databases">
        <title>Discovery of methanogenic haloarchaea.</title>
        <authorList>
            <person name="Sorokin D.Y."/>
            <person name="Makarova K.S."/>
            <person name="Abbas B."/>
            <person name="Ferrer M."/>
            <person name="Golyshin P.N."/>
        </authorList>
    </citation>
    <scope>NUCLEOTIDE SEQUENCE [LARGE SCALE GENOMIC DNA]</scope>
    <source>
        <strain evidence="7">AMET1</strain>
    </source>
</reference>
<dbReference type="InterPro" id="IPR050082">
    <property type="entry name" value="RNA_methyltr_RlmE"/>
</dbReference>
<dbReference type="InterPro" id="IPR029063">
    <property type="entry name" value="SAM-dependent_MTases_sf"/>
</dbReference>
<dbReference type="GO" id="GO:0008650">
    <property type="term" value="F:rRNA (uridine-2'-O-)-methyltransferase activity"/>
    <property type="evidence" value="ECO:0007669"/>
    <property type="project" value="UniProtKB-UniRule"/>
</dbReference>
<dbReference type="Proteomes" id="UP000195137">
    <property type="component" value="Unassembled WGS sequence"/>
</dbReference>
<comment type="catalytic activity">
    <reaction evidence="5">
        <text>uridine(2552) in 23S rRNA + S-adenosyl-L-methionine = 2'-O-methyluridine(2552) in 23S rRNA + S-adenosyl-L-homocysteine + H(+)</text>
        <dbReference type="Rhea" id="RHEA:42720"/>
        <dbReference type="Rhea" id="RHEA-COMP:10202"/>
        <dbReference type="Rhea" id="RHEA-COMP:10203"/>
        <dbReference type="ChEBI" id="CHEBI:15378"/>
        <dbReference type="ChEBI" id="CHEBI:57856"/>
        <dbReference type="ChEBI" id="CHEBI:59789"/>
        <dbReference type="ChEBI" id="CHEBI:65315"/>
        <dbReference type="ChEBI" id="CHEBI:74478"/>
        <dbReference type="EC" id="2.1.1.166"/>
    </reaction>
</comment>
<dbReference type="Gene3D" id="2.40.50.140">
    <property type="entry name" value="Nucleic acid-binding proteins"/>
    <property type="match status" value="1"/>
</dbReference>
<feature type="binding site" evidence="5">
    <location>
        <position position="67"/>
    </location>
    <ligand>
        <name>S-adenosyl-L-methionine</name>
        <dbReference type="ChEBI" id="CHEBI:59789"/>
    </ligand>
</feature>
<comment type="subcellular location">
    <subcellularLocation>
        <location evidence="5">Cytoplasm</location>
    </subcellularLocation>
</comment>
<dbReference type="Gene3D" id="3.40.50.150">
    <property type="entry name" value="Vaccinia Virus protein VP39"/>
    <property type="match status" value="1"/>
</dbReference>
<organism evidence="7 8">
    <name type="scientific">Methanonatronarchaeum thermophilum</name>
    <dbReference type="NCBI Taxonomy" id="1927129"/>
    <lineage>
        <taxon>Archaea</taxon>
        <taxon>Methanobacteriati</taxon>
        <taxon>Methanobacteriota</taxon>
        <taxon>Methanonatronarchaeia</taxon>
        <taxon>Methanonatronarchaeales</taxon>
        <taxon>Methanonatronarchaeaceae</taxon>
        <taxon>Methanonatronarchaeum</taxon>
    </lineage>
</organism>
<keyword evidence="8" id="KW-1185">Reference proteome</keyword>
<evidence type="ECO:0000256" key="4">
    <source>
        <dbReference type="ARBA" id="ARBA00022691"/>
    </source>
</evidence>
<feature type="binding site" evidence="5">
    <location>
        <position position="83"/>
    </location>
    <ligand>
        <name>S-adenosyl-L-methionine</name>
        <dbReference type="ChEBI" id="CHEBI:59789"/>
    </ligand>
</feature>
<dbReference type="EMBL" id="MRZU01000003">
    <property type="protein sequence ID" value="OUJ18724.1"/>
    <property type="molecule type" value="Genomic_DNA"/>
</dbReference>
<dbReference type="SUPFAM" id="SSF53335">
    <property type="entry name" value="S-adenosyl-L-methionine-dependent methyltransferases"/>
    <property type="match status" value="1"/>
</dbReference>
<dbReference type="Pfam" id="PF01938">
    <property type="entry name" value="TRAM"/>
    <property type="match status" value="1"/>
</dbReference>
<evidence type="ECO:0000313" key="7">
    <source>
        <dbReference type="EMBL" id="OUJ18724.1"/>
    </source>
</evidence>
<name>A0A1Y3GEV8_9EURY</name>
<comment type="caution">
    <text evidence="7">The sequence shown here is derived from an EMBL/GenBank/DDBJ whole genome shotgun (WGS) entry which is preliminary data.</text>
</comment>
<dbReference type="InterPro" id="IPR015507">
    <property type="entry name" value="rRNA-MeTfrase_E"/>
</dbReference>
<gene>
    <name evidence="5" type="primary">rlmE</name>
    <name evidence="7" type="ORF">AMET1_0374</name>
</gene>
<feature type="domain" description="TRAM" evidence="6">
    <location>
        <begin position="193"/>
        <end position="251"/>
    </location>
</feature>
<feature type="active site" description="Proton acceptor" evidence="5">
    <location>
        <position position="146"/>
    </location>
</feature>
<dbReference type="AlphaFoldDB" id="A0A1Y3GEV8"/>
<keyword evidence="3 5" id="KW-0808">Transferase</keyword>
<dbReference type="InterPro" id="IPR002877">
    <property type="entry name" value="RNA_MeTrfase_FtsJ_dom"/>
</dbReference>
<dbReference type="GO" id="GO:0005737">
    <property type="term" value="C:cytoplasm"/>
    <property type="evidence" value="ECO:0007669"/>
    <property type="project" value="UniProtKB-SubCell"/>
</dbReference>
<evidence type="ECO:0000256" key="2">
    <source>
        <dbReference type="ARBA" id="ARBA00022603"/>
    </source>
</evidence>
<dbReference type="PANTHER" id="PTHR10920:SF13">
    <property type="entry name" value="PRE-RRNA 2'-O-RIBOSE RNA METHYLTRANSFERASE FTSJ3"/>
    <property type="match status" value="1"/>
</dbReference>
<keyword evidence="5" id="KW-0963">Cytoplasm</keyword>
<dbReference type="PROSITE" id="PS50926">
    <property type="entry name" value="TRAM"/>
    <property type="match status" value="1"/>
</dbReference>
<evidence type="ECO:0000256" key="5">
    <source>
        <dbReference type="HAMAP-Rule" id="MF_01547"/>
    </source>
</evidence>
<comment type="similarity">
    <text evidence="5">Belongs to the class I-like SAM-binding methyltransferase superfamily. RNA methyltransferase RlmE family.</text>
</comment>